<dbReference type="SUPFAM" id="SSF53590">
    <property type="entry name" value="Nucleoside hydrolase"/>
    <property type="match status" value="1"/>
</dbReference>
<evidence type="ECO:0000313" key="6">
    <source>
        <dbReference type="EMBL" id="THW84566.1"/>
    </source>
</evidence>
<dbReference type="AlphaFoldDB" id="A0A4S9AXL2"/>
<proteinExistence type="inferred from homology"/>
<name>A0A4S9AXL2_AURPU</name>
<evidence type="ECO:0000259" key="5">
    <source>
        <dbReference type="Pfam" id="PF01156"/>
    </source>
</evidence>
<keyword evidence="2 6" id="KW-0378">Hydrolase</keyword>
<organism evidence="6 7">
    <name type="scientific">Aureobasidium pullulans</name>
    <name type="common">Black yeast</name>
    <name type="synonym">Pullularia pullulans</name>
    <dbReference type="NCBI Taxonomy" id="5580"/>
    <lineage>
        <taxon>Eukaryota</taxon>
        <taxon>Fungi</taxon>
        <taxon>Dikarya</taxon>
        <taxon>Ascomycota</taxon>
        <taxon>Pezizomycotina</taxon>
        <taxon>Dothideomycetes</taxon>
        <taxon>Dothideomycetidae</taxon>
        <taxon>Dothideales</taxon>
        <taxon>Saccotheciaceae</taxon>
        <taxon>Aureobasidium</taxon>
    </lineage>
</organism>
<protein>
    <submittedName>
        <fullName evidence="6">Nucleoside hydrolase</fullName>
    </submittedName>
</protein>
<reference evidence="6 7" key="1">
    <citation type="submission" date="2018-10" db="EMBL/GenBank/DDBJ databases">
        <title>Fifty Aureobasidium pullulans genomes reveal a recombining polyextremotolerant generalist.</title>
        <authorList>
            <person name="Gostincar C."/>
            <person name="Turk M."/>
            <person name="Zajc J."/>
            <person name="Gunde-Cimerman N."/>
        </authorList>
    </citation>
    <scope>NUCLEOTIDE SEQUENCE [LARGE SCALE GENOMIC DNA]</scope>
    <source>
        <strain evidence="6 7">EXF-10507</strain>
    </source>
</reference>
<accession>A0A4S9AXL2</accession>
<dbReference type="GO" id="GO:0008477">
    <property type="term" value="F:purine nucleosidase activity"/>
    <property type="evidence" value="ECO:0007669"/>
    <property type="project" value="TreeGrafter"/>
</dbReference>
<evidence type="ECO:0000313" key="7">
    <source>
        <dbReference type="Proteomes" id="UP000304928"/>
    </source>
</evidence>
<dbReference type="PANTHER" id="PTHR12304:SF56">
    <property type="entry name" value="HYDROLASE, PUTATIVE (AFU_ORTHOLOGUE AFUA_1G11790)-RELATED"/>
    <property type="match status" value="1"/>
</dbReference>
<dbReference type="InterPro" id="IPR023186">
    <property type="entry name" value="IUNH"/>
</dbReference>
<dbReference type="Proteomes" id="UP000304928">
    <property type="component" value="Unassembled WGS sequence"/>
</dbReference>
<keyword evidence="3" id="KW-0326">Glycosidase</keyword>
<sequence>MWTYQDNTSQHSDIVSATHQHYPESTGRYRIETSTIMAPKQKIIIDTDPGVDDILAMLLAFSATPEEIEVLLISLTFGNIDVQNCLRNAVSLFHHMEQEIAWRQKNGKDLGFETLRASKPLVAVGAEEPLAEQLMMADFFHGIDGLGGIHSSHPHLTPQETWKTLFDASQEVRESSMFKPSQRRSHEEILRLLKENEPDTITIVAIGPLTNLAIAAAQDPETFLRVKEVVVMGNTINEPGNVRQPPPPIYPFVSIPEPPFRLIKAPQTLLRTDLNIRNQVTPVAEFNTYADSIATARVYALTSPTPNSTIPPALPGSESLPHLAPYPAKLSRQLKLTVFPLDITTPHKITRGQVKQTIQPLIEAGSPLAEWTAAFLNSTFAKVESLMEGVSGDSVGLELHDPLCIWYAITHDDGGWKIKKDEDIRIETTGQWTRGMTVVDKRGRKKRAPDDGEGEIPGDAGNWLSPNAGNRVGRCVQSPGVDLFAPYLLRRVFGA</sequence>
<dbReference type="InterPro" id="IPR001910">
    <property type="entry name" value="Inosine/uridine_hydrolase_dom"/>
</dbReference>
<gene>
    <name evidence="6" type="ORF">D6D15_08748</name>
</gene>
<evidence type="ECO:0000256" key="4">
    <source>
        <dbReference type="SAM" id="MobiDB-lite"/>
    </source>
</evidence>
<feature type="domain" description="Inosine/uridine-preferring nucleoside hydrolase" evidence="5">
    <location>
        <begin position="43"/>
        <end position="449"/>
    </location>
</feature>
<dbReference type="Gene3D" id="3.90.245.10">
    <property type="entry name" value="Ribonucleoside hydrolase-like"/>
    <property type="match status" value="1"/>
</dbReference>
<comment type="caution">
    <text evidence="6">The sequence shown here is derived from an EMBL/GenBank/DDBJ whole genome shotgun (WGS) entry which is preliminary data.</text>
</comment>
<evidence type="ECO:0000256" key="3">
    <source>
        <dbReference type="ARBA" id="ARBA00023295"/>
    </source>
</evidence>
<evidence type="ECO:0000256" key="1">
    <source>
        <dbReference type="ARBA" id="ARBA00009176"/>
    </source>
</evidence>
<dbReference type="EMBL" id="QZAR01000218">
    <property type="protein sequence ID" value="THW84566.1"/>
    <property type="molecule type" value="Genomic_DNA"/>
</dbReference>
<dbReference type="PANTHER" id="PTHR12304">
    <property type="entry name" value="INOSINE-URIDINE PREFERRING NUCLEOSIDE HYDROLASE"/>
    <property type="match status" value="1"/>
</dbReference>
<dbReference type="GO" id="GO:0005829">
    <property type="term" value="C:cytosol"/>
    <property type="evidence" value="ECO:0007669"/>
    <property type="project" value="TreeGrafter"/>
</dbReference>
<evidence type="ECO:0000256" key="2">
    <source>
        <dbReference type="ARBA" id="ARBA00022801"/>
    </source>
</evidence>
<dbReference type="Pfam" id="PF01156">
    <property type="entry name" value="IU_nuc_hydro"/>
    <property type="match status" value="1"/>
</dbReference>
<comment type="similarity">
    <text evidence="1">Belongs to the IUNH family.</text>
</comment>
<feature type="region of interest" description="Disordered" evidence="4">
    <location>
        <begin position="440"/>
        <end position="463"/>
    </location>
</feature>
<dbReference type="InterPro" id="IPR036452">
    <property type="entry name" value="Ribo_hydro-like"/>
</dbReference>
<dbReference type="GO" id="GO:0006152">
    <property type="term" value="P:purine nucleoside catabolic process"/>
    <property type="evidence" value="ECO:0007669"/>
    <property type="project" value="TreeGrafter"/>
</dbReference>